<dbReference type="GO" id="GO:0000032">
    <property type="term" value="P:cell wall mannoprotein biosynthetic process"/>
    <property type="evidence" value="ECO:0007669"/>
    <property type="project" value="TreeGrafter"/>
</dbReference>
<dbReference type="OMA" id="RYATISM"/>
<keyword evidence="6" id="KW-1185">Reference proteome</keyword>
<dbReference type="GO" id="GO:0006487">
    <property type="term" value="P:protein N-linked glycosylation"/>
    <property type="evidence" value="ECO:0007669"/>
    <property type="project" value="TreeGrafter"/>
</dbReference>
<dbReference type="PIRSF" id="PIRSF018153">
    <property type="entry name" value="Glyco_trans_15"/>
    <property type="match status" value="1"/>
</dbReference>
<evidence type="ECO:0000256" key="4">
    <source>
        <dbReference type="SAM" id="Phobius"/>
    </source>
</evidence>
<reference evidence="5 6" key="1">
    <citation type="journal article" date="2015" name="Genome Biol. Evol.">
        <title>Phylogenomic analyses indicate that early fungi evolved digesting cell walls of algal ancestors of land plants.</title>
        <authorList>
            <person name="Chang Y."/>
            <person name="Wang S."/>
            <person name="Sekimoto S."/>
            <person name="Aerts A.L."/>
            <person name="Choi C."/>
            <person name="Clum A."/>
            <person name="LaButti K.M."/>
            <person name="Lindquist E.A."/>
            <person name="Yee Ngan C."/>
            <person name="Ohm R.A."/>
            <person name="Salamov A.A."/>
            <person name="Grigoriev I.V."/>
            <person name="Spatafora J.W."/>
            <person name="Berbee M.L."/>
        </authorList>
    </citation>
    <scope>NUCLEOTIDE SEQUENCE [LARGE SCALE GENOMIC DNA]</scope>
    <source>
        <strain evidence="5 6">NRRL 28638</strain>
    </source>
</reference>
<dbReference type="FunFam" id="3.90.550.10:FF:000051">
    <property type="entry name" value="Alpha-1,2-mannosyltransferase (Ktr4)"/>
    <property type="match status" value="1"/>
</dbReference>
<dbReference type="SUPFAM" id="SSF53448">
    <property type="entry name" value="Nucleotide-diphospho-sugar transferases"/>
    <property type="match status" value="1"/>
</dbReference>
<keyword evidence="4" id="KW-0812">Transmembrane</keyword>
<dbReference type="Pfam" id="PF01793">
    <property type="entry name" value="Glyco_transf_15"/>
    <property type="match status" value="1"/>
</dbReference>
<dbReference type="PANTHER" id="PTHR31121">
    <property type="entry name" value="ALPHA-1,2 MANNOSYLTRANSFERASE KTR1"/>
    <property type="match status" value="1"/>
</dbReference>
<dbReference type="Gene3D" id="3.90.550.10">
    <property type="entry name" value="Spore Coat Polysaccharide Biosynthesis Protein SpsA, Chain A"/>
    <property type="match status" value="1"/>
</dbReference>
<proteinExistence type="inferred from homology"/>
<evidence type="ECO:0000256" key="2">
    <source>
        <dbReference type="ARBA" id="ARBA00022679"/>
    </source>
</evidence>
<evidence type="ECO:0000313" key="5">
    <source>
        <dbReference type="EMBL" id="KXN65528.1"/>
    </source>
</evidence>
<name>A0A137NS05_CONC2</name>
<comment type="similarity">
    <text evidence="1">Belongs to the glycosyltransferase 15 family.</text>
</comment>
<dbReference type="InterPro" id="IPR029044">
    <property type="entry name" value="Nucleotide-diphossugar_trans"/>
</dbReference>
<dbReference type="GO" id="GO:0016020">
    <property type="term" value="C:membrane"/>
    <property type="evidence" value="ECO:0007669"/>
    <property type="project" value="InterPro"/>
</dbReference>
<dbReference type="GO" id="GO:0000026">
    <property type="term" value="F:alpha-1,2-mannosyltransferase activity"/>
    <property type="evidence" value="ECO:0007669"/>
    <property type="project" value="TreeGrafter"/>
</dbReference>
<protein>
    <submittedName>
        <fullName evidence="5">Glycosyltransferase family 15 protein</fullName>
    </submittedName>
</protein>
<dbReference type="OrthoDB" id="439943at2759"/>
<keyword evidence="2 5" id="KW-0808">Transferase</keyword>
<feature type="active site" description="Nucleophile" evidence="3">
    <location>
        <position position="287"/>
    </location>
</feature>
<evidence type="ECO:0000313" key="6">
    <source>
        <dbReference type="Proteomes" id="UP000070444"/>
    </source>
</evidence>
<evidence type="ECO:0000256" key="3">
    <source>
        <dbReference type="PIRSR" id="PIRSR018153-1"/>
    </source>
</evidence>
<organism evidence="5 6">
    <name type="scientific">Conidiobolus coronatus (strain ATCC 28846 / CBS 209.66 / NRRL 28638)</name>
    <name type="common">Delacroixia coronata</name>
    <dbReference type="NCBI Taxonomy" id="796925"/>
    <lineage>
        <taxon>Eukaryota</taxon>
        <taxon>Fungi</taxon>
        <taxon>Fungi incertae sedis</taxon>
        <taxon>Zoopagomycota</taxon>
        <taxon>Entomophthoromycotina</taxon>
        <taxon>Entomophthoromycetes</taxon>
        <taxon>Entomophthorales</taxon>
        <taxon>Ancylistaceae</taxon>
        <taxon>Conidiobolus</taxon>
    </lineage>
</organism>
<dbReference type="PANTHER" id="PTHR31121:SF6">
    <property type="entry name" value="ALPHA-1,2 MANNOSYLTRANSFERASE KTR1"/>
    <property type="match status" value="1"/>
</dbReference>
<dbReference type="AlphaFoldDB" id="A0A137NS05"/>
<accession>A0A137NS05</accession>
<dbReference type="InterPro" id="IPR002685">
    <property type="entry name" value="Glyco_trans_15"/>
</dbReference>
<dbReference type="GO" id="GO:0005794">
    <property type="term" value="C:Golgi apparatus"/>
    <property type="evidence" value="ECO:0007669"/>
    <property type="project" value="TreeGrafter"/>
</dbReference>
<keyword evidence="4" id="KW-0472">Membrane</keyword>
<gene>
    <name evidence="5" type="ORF">CONCODRAFT_44438</name>
</gene>
<keyword evidence="4" id="KW-1133">Transmembrane helix</keyword>
<dbReference type="Proteomes" id="UP000070444">
    <property type="component" value="Unassembled WGS sequence"/>
</dbReference>
<sequence length="400" mass="47389">MEKTVTRKTFNYSRLLSLFILITLIILHFTLFKTNSNTNIWDSYNNINLLPRSQLIHSTTTTTTTITTKTTIITEPERLNAAFVILLRNGELKGILESMESLEQRFNSKFNYPYIFLNEQNFTQEFKLSVANATKSEVKFGTIPLHQWKIPNWIDQPKMRAGWENLEYPNFNSIPYRHMCRFYSGFFYQHPLVRDLDYYWRVEPEVDFHCDINYDPFKFMRDNNKLYSFTIPIWECMPTVASLMSTVDSFISENNLQSYFPKDSAHQVVRNVDGTGYNGCQFWNNFEIASLSIWKTPLYNQFFNYLDKSGGFYYERWGDAPIHTIYVSLFLKLSEIHFFEDISYRHGVITHCPQGEELYKKGNCSCDRDWSHDWTELSCMSKWLNAKKGQDHKFILNPIK</sequence>
<evidence type="ECO:0000256" key="1">
    <source>
        <dbReference type="ARBA" id="ARBA00007677"/>
    </source>
</evidence>
<dbReference type="EMBL" id="KQ964864">
    <property type="protein sequence ID" value="KXN65528.1"/>
    <property type="molecule type" value="Genomic_DNA"/>
</dbReference>
<feature type="transmembrane region" description="Helical" evidence="4">
    <location>
        <begin position="12"/>
        <end position="32"/>
    </location>
</feature>